<comment type="caution">
    <text evidence="3">The sequence shown here is derived from an EMBL/GenBank/DDBJ whole genome shotgun (WGS) entry which is preliminary data.</text>
</comment>
<name>A0AAN8ZCD7_9MAGN</name>
<keyword evidence="1" id="KW-0479">Metal-binding</keyword>
<evidence type="ECO:0000313" key="4">
    <source>
        <dbReference type="Proteomes" id="UP001370490"/>
    </source>
</evidence>
<keyword evidence="4" id="KW-1185">Reference proteome</keyword>
<sequence>IVEMRVHMDCAGCEGKIRKALRKLKGVDDVDVDMRMQKVTVTGWVDGDEVLKTVRKTGRTAEFWPYPYNPEYHAFTHRYHHQLYPKTKSISYNDLPRTYTYNYYEHGYNGNDNGVYYQPVSSTFFDGPNSHMFSDDNTSACSIM</sequence>
<feature type="domain" description="HMA" evidence="2">
    <location>
        <begin position="1"/>
        <end position="62"/>
    </location>
</feature>
<evidence type="ECO:0000256" key="1">
    <source>
        <dbReference type="ARBA" id="ARBA00022723"/>
    </source>
</evidence>
<accession>A0AAN8ZCD7</accession>
<dbReference type="Pfam" id="PF00403">
    <property type="entry name" value="HMA"/>
    <property type="match status" value="1"/>
</dbReference>
<dbReference type="InterPro" id="IPR006121">
    <property type="entry name" value="HMA_dom"/>
</dbReference>
<protein>
    <submittedName>
        <fullName evidence="3">Heavy metal-associated domain, HMA</fullName>
    </submittedName>
</protein>
<gene>
    <name evidence="3" type="ORF">RJ641_002296</name>
</gene>
<dbReference type="PANTHER" id="PTHR22814">
    <property type="entry name" value="COPPER TRANSPORT PROTEIN ATOX1-RELATED"/>
    <property type="match status" value="1"/>
</dbReference>
<dbReference type="PROSITE" id="PS50846">
    <property type="entry name" value="HMA_2"/>
    <property type="match status" value="1"/>
</dbReference>
<organism evidence="3 4">
    <name type="scientific">Dillenia turbinata</name>
    <dbReference type="NCBI Taxonomy" id="194707"/>
    <lineage>
        <taxon>Eukaryota</taxon>
        <taxon>Viridiplantae</taxon>
        <taxon>Streptophyta</taxon>
        <taxon>Embryophyta</taxon>
        <taxon>Tracheophyta</taxon>
        <taxon>Spermatophyta</taxon>
        <taxon>Magnoliopsida</taxon>
        <taxon>eudicotyledons</taxon>
        <taxon>Gunneridae</taxon>
        <taxon>Pentapetalae</taxon>
        <taxon>Dilleniales</taxon>
        <taxon>Dilleniaceae</taxon>
        <taxon>Dillenia</taxon>
    </lineage>
</organism>
<dbReference type="SUPFAM" id="SSF55008">
    <property type="entry name" value="HMA, heavy metal-associated domain"/>
    <property type="match status" value="1"/>
</dbReference>
<dbReference type="Gene3D" id="3.30.70.100">
    <property type="match status" value="1"/>
</dbReference>
<dbReference type="Proteomes" id="UP001370490">
    <property type="component" value="Unassembled WGS sequence"/>
</dbReference>
<dbReference type="GO" id="GO:0046872">
    <property type="term" value="F:metal ion binding"/>
    <property type="evidence" value="ECO:0007669"/>
    <property type="project" value="UniProtKB-KW"/>
</dbReference>
<dbReference type="AlphaFoldDB" id="A0AAN8ZCD7"/>
<feature type="non-terminal residue" evidence="3">
    <location>
        <position position="1"/>
    </location>
</feature>
<evidence type="ECO:0000259" key="2">
    <source>
        <dbReference type="PROSITE" id="PS50846"/>
    </source>
</evidence>
<reference evidence="3 4" key="1">
    <citation type="submission" date="2023-12" db="EMBL/GenBank/DDBJ databases">
        <title>A high-quality genome assembly for Dillenia turbinata (Dilleniales).</title>
        <authorList>
            <person name="Chanderbali A."/>
        </authorList>
    </citation>
    <scope>NUCLEOTIDE SEQUENCE [LARGE SCALE GENOMIC DNA]</scope>
    <source>
        <strain evidence="3">LSX21</strain>
        <tissue evidence="3">Leaf</tissue>
    </source>
</reference>
<dbReference type="CDD" id="cd00371">
    <property type="entry name" value="HMA"/>
    <property type="match status" value="1"/>
</dbReference>
<evidence type="ECO:0000313" key="3">
    <source>
        <dbReference type="EMBL" id="KAK6932672.1"/>
    </source>
</evidence>
<dbReference type="InterPro" id="IPR036163">
    <property type="entry name" value="HMA_dom_sf"/>
</dbReference>
<dbReference type="PANTHER" id="PTHR22814:SF351">
    <property type="entry name" value="HEAVY METAL-ASSOCIATED ISOPRENYLATED PLANT PROTEIN 28"/>
    <property type="match status" value="1"/>
</dbReference>
<dbReference type="EMBL" id="JBAMMX010000010">
    <property type="protein sequence ID" value="KAK6932672.1"/>
    <property type="molecule type" value="Genomic_DNA"/>
</dbReference>
<proteinExistence type="predicted"/>